<feature type="signal peptide" evidence="1">
    <location>
        <begin position="1"/>
        <end position="21"/>
    </location>
</feature>
<sequence length="193" mass="22870">MYNKFHIFFGLTLLLLQQTKLNFLNIISFSRFFSSLQRTKSLELHINHCKKKIVKNKHKKKAVLTHRRLELMDAILVLDDIVTKMWQCDDLKEMTKICKQLFASRYIQVKQSMLYYAGHERETFAIKLLIKEKMGQHSAFDFAYKCRSDRNKESNIANCDHFDDIGEHVVDFIGTIICTFRIHISFVTNLKKM</sequence>
<protein>
    <submittedName>
        <fullName evidence="2">Uncharacterized protein</fullName>
    </submittedName>
</protein>
<evidence type="ECO:0000313" key="2">
    <source>
        <dbReference type="EMBL" id="ETO25670.1"/>
    </source>
</evidence>
<evidence type="ECO:0000256" key="1">
    <source>
        <dbReference type="SAM" id="SignalP"/>
    </source>
</evidence>
<keyword evidence="1" id="KW-0732">Signal</keyword>
<proteinExistence type="predicted"/>
<gene>
    <name evidence="2" type="ORF">RFI_11470</name>
</gene>
<organism evidence="2 3">
    <name type="scientific">Reticulomyxa filosa</name>
    <dbReference type="NCBI Taxonomy" id="46433"/>
    <lineage>
        <taxon>Eukaryota</taxon>
        <taxon>Sar</taxon>
        <taxon>Rhizaria</taxon>
        <taxon>Retaria</taxon>
        <taxon>Foraminifera</taxon>
        <taxon>Monothalamids</taxon>
        <taxon>Reticulomyxidae</taxon>
        <taxon>Reticulomyxa</taxon>
    </lineage>
</organism>
<dbReference type="Proteomes" id="UP000023152">
    <property type="component" value="Unassembled WGS sequence"/>
</dbReference>
<accession>X6NH74</accession>
<reference evidence="2 3" key="1">
    <citation type="journal article" date="2013" name="Curr. Biol.">
        <title>The Genome of the Foraminiferan Reticulomyxa filosa.</title>
        <authorList>
            <person name="Glockner G."/>
            <person name="Hulsmann N."/>
            <person name="Schleicher M."/>
            <person name="Noegel A.A."/>
            <person name="Eichinger L."/>
            <person name="Gallinger C."/>
            <person name="Pawlowski J."/>
            <person name="Sierra R."/>
            <person name="Euteneuer U."/>
            <person name="Pillet L."/>
            <person name="Moustafa A."/>
            <person name="Platzer M."/>
            <person name="Groth M."/>
            <person name="Szafranski K."/>
            <person name="Schliwa M."/>
        </authorList>
    </citation>
    <scope>NUCLEOTIDE SEQUENCE [LARGE SCALE GENOMIC DNA]</scope>
</reference>
<dbReference type="EMBL" id="ASPP01008350">
    <property type="protein sequence ID" value="ETO25670.1"/>
    <property type="molecule type" value="Genomic_DNA"/>
</dbReference>
<evidence type="ECO:0000313" key="3">
    <source>
        <dbReference type="Proteomes" id="UP000023152"/>
    </source>
</evidence>
<feature type="chain" id="PRO_5004975661" evidence="1">
    <location>
        <begin position="22"/>
        <end position="193"/>
    </location>
</feature>
<comment type="caution">
    <text evidence="2">The sequence shown here is derived from an EMBL/GenBank/DDBJ whole genome shotgun (WGS) entry which is preliminary data.</text>
</comment>
<keyword evidence="3" id="KW-1185">Reference proteome</keyword>
<name>X6NH74_RETFI</name>
<dbReference type="AlphaFoldDB" id="X6NH74"/>